<proteinExistence type="predicted"/>
<dbReference type="Pfam" id="PF12937">
    <property type="entry name" value="F-box-like"/>
    <property type="match status" value="1"/>
</dbReference>
<dbReference type="PROSITE" id="PS50181">
    <property type="entry name" value="FBOX"/>
    <property type="match status" value="1"/>
</dbReference>
<evidence type="ECO:0000313" key="3">
    <source>
        <dbReference type="Proteomes" id="UP000807469"/>
    </source>
</evidence>
<dbReference type="SUPFAM" id="SSF81383">
    <property type="entry name" value="F-box domain"/>
    <property type="match status" value="1"/>
</dbReference>
<dbReference type="InterPro" id="IPR001810">
    <property type="entry name" value="F-box_dom"/>
</dbReference>
<comment type="caution">
    <text evidence="2">The sequence shown here is derived from an EMBL/GenBank/DDBJ whole genome shotgun (WGS) entry which is preliminary data.</text>
</comment>
<dbReference type="Gene3D" id="1.20.1280.50">
    <property type="match status" value="1"/>
</dbReference>
<dbReference type="InterPro" id="IPR032675">
    <property type="entry name" value="LRR_dom_sf"/>
</dbReference>
<protein>
    <recommendedName>
        <fullName evidence="1">F-box domain-containing protein</fullName>
    </recommendedName>
</protein>
<dbReference type="InterPro" id="IPR036047">
    <property type="entry name" value="F-box-like_dom_sf"/>
</dbReference>
<dbReference type="AlphaFoldDB" id="A0A9P6CZ63"/>
<reference evidence="2" key="1">
    <citation type="submission" date="2020-11" db="EMBL/GenBank/DDBJ databases">
        <authorList>
            <consortium name="DOE Joint Genome Institute"/>
            <person name="Ahrendt S."/>
            <person name="Riley R."/>
            <person name="Andreopoulos W."/>
            <person name="Labutti K."/>
            <person name="Pangilinan J."/>
            <person name="Ruiz-Duenas F.J."/>
            <person name="Barrasa J.M."/>
            <person name="Sanchez-Garcia M."/>
            <person name="Camarero S."/>
            <person name="Miyauchi S."/>
            <person name="Serrano A."/>
            <person name="Linde D."/>
            <person name="Babiker R."/>
            <person name="Drula E."/>
            <person name="Ayuso-Fernandez I."/>
            <person name="Pacheco R."/>
            <person name="Padilla G."/>
            <person name="Ferreira P."/>
            <person name="Barriuso J."/>
            <person name="Kellner H."/>
            <person name="Castanera R."/>
            <person name="Alfaro M."/>
            <person name="Ramirez L."/>
            <person name="Pisabarro A.G."/>
            <person name="Kuo A."/>
            <person name="Tritt A."/>
            <person name="Lipzen A."/>
            <person name="He G."/>
            <person name="Yan M."/>
            <person name="Ng V."/>
            <person name="Cullen D."/>
            <person name="Martin F."/>
            <person name="Rosso M.-N."/>
            <person name="Henrissat B."/>
            <person name="Hibbett D."/>
            <person name="Martinez A.T."/>
            <person name="Grigoriev I.V."/>
        </authorList>
    </citation>
    <scope>NUCLEOTIDE SEQUENCE</scope>
    <source>
        <strain evidence="2">CIRM-BRFM 674</strain>
    </source>
</reference>
<dbReference type="Proteomes" id="UP000807469">
    <property type="component" value="Unassembled WGS sequence"/>
</dbReference>
<sequence length="473" mass="54462">MSFIARKSRSRSVSSTSELQEEPYTLDVLPPELLSYIFTFAWPKRRFAHQVPFEVQLSHVCRKWREIALSTPVLWTKISIYAPDSLKWVPTYLLRSGTHLPLSLIIDVYRWDKRRRFSDAVTRATFATSIFSHLAPHYARLDHLSIVCYYEFTAINIQTPLTSTSAPNLEAINIQFDRPFVTPGLQLQPPKIFTGGTPNLSFIDTPFINYFSKANLRKLTTLFLSIGESVPLSYTELVELLTAPTALRHLSLSGWSNHLLSLWPFHRVNADPDLRLSNLKSLRLIDSSMLVVKFLLSVSAPQLESIWINTSLDNFHNFFDSQQINVPITGGGLSKFRAVKYLTIAEYNLGYVIKFSEAFPNVTHFAVPHLSFFNVEFLVSAMANWKDMESLIFTQARQSHWEKFAIAMEAMLEERSLTRHPIKSFIMDRDFRKMLEERIPHLSDLVEVLDLSPETYKEPWYTKSIGNPFADEL</sequence>
<evidence type="ECO:0000313" key="2">
    <source>
        <dbReference type="EMBL" id="KAF9486006.1"/>
    </source>
</evidence>
<gene>
    <name evidence="2" type="ORF">BDN70DRAFT_916544</name>
</gene>
<dbReference type="EMBL" id="MU155132">
    <property type="protein sequence ID" value="KAF9486006.1"/>
    <property type="molecule type" value="Genomic_DNA"/>
</dbReference>
<accession>A0A9P6CZ63</accession>
<feature type="domain" description="F-box" evidence="1">
    <location>
        <begin position="23"/>
        <end position="78"/>
    </location>
</feature>
<name>A0A9P6CZ63_9AGAR</name>
<dbReference type="Gene3D" id="3.80.10.10">
    <property type="entry name" value="Ribonuclease Inhibitor"/>
    <property type="match status" value="1"/>
</dbReference>
<keyword evidence="3" id="KW-1185">Reference proteome</keyword>
<organism evidence="2 3">
    <name type="scientific">Pholiota conissans</name>
    <dbReference type="NCBI Taxonomy" id="109636"/>
    <lineage>
        <taxon>Eukaryota</taxon>
        <taxon>Fungi</taxon>
        <taxon>Dikarya</taxon>
        <taxon>Basidiomycota</taxon>
        <taxon>Agaricomycotina</taxon>
        <taxon>Agaricomycetes</taxon>
        <taxon>Agaricomycetidae</taxon>
        <taxon>Agaricales</taxon>
        <taxon>Agaricineae</taxon>
        <taxon>Strophariaceae</taxon>
        <taxon>Pholiota</taxon>
    </lineage>
</organism>
<dbReference type="SUPFAM" id="SSF52047">
    <property type="entry name" value="RNI-like"/>
    <property type="match status" value="1"/>
</dbReference>
<evidence type="ECO:0000259" key="1">
    <source>
        <dbReference type="PROSITE" id="PS50181"/>
    </source>
</evidence>
<dbReference type="OrthoDB" id="3023006at2759"/>